<protein>
    <submittedName>
        <fullName evidence="2">Uncharacterized protein</fullName>
    </submittedName>
</protein>
<keyword evidence="1" id="KW-0812">Transmembrane</keyword>
<comment type="caution">
    <text evidence="2">The sequence shown here is derived from an EMBL/GenBank/DDBJ whole genome shotgun (WGS) entry which is preliminary data.</text>
</comment>
<feature type="transmembrane region" description="Helical" evidence="1">
    <location>
        <begin position="94"/>
        <end position="112"/>
    </location>
</feature>
<organism evidence="2 3">
    <name type="scientific">Exiguobacterium alkaliphilum</name>
    <dbReference type="NCBI Taxonomy" id="1428684"/>
    <lineage>
        <taxon>Bacteria</taxon>
        <taxon>Bacillati</taxon>
        <taxon>Bacillota</taxon>
        <taxon>Bacilli</taxon>
        <taxon>Bacillales</taxon>
        <taxon>Bacillales Family XII. Incertae Sedis</taxon>
        <taxon>Exiguobacterium</taxon>
    </lineage>
</organism>
<keyword evidence="1" id="KW-1133">Transmembrane helix</keyword>
<accession>A0ABT2KZG7</accession>
<sequence>MGQVNGRKLAFAIGIGLVMAGTVFGVSAGLLFLIASVLFYRRQRLKTGEYATSVKNRLLWRSSEKTWLVAILVFVVMYLIGFGATLVTIPTQDLALTALTYLFATKGLFLMNELHAYEREAKDE</sequence>
<dbReference type="EMBL" id="JANIEK010000025">
    <property type="protein sequence ID" value="MCT4795414.1"/>
    <property type="molecule type" value="Genomic_DNA"/>
</dbReference>
<evidence type="ECO:0000313" key="2">
    <source>
        <dbReference type="EMBL" id="MCT4795414.1"/>
    </source>
</evidence>
<feature type="transmembrane region" description="Helical" evidence="1">
    <location>
        <begin position="67"/>
        <end position="88"/>
    </location>
</feature>
<feature type="transmembrane region" description="Helical" evidence="1">
    <location>
        <begin position="12"/>
        <end position="40"/>
    </location>
</feature>
<proteinExistence type="predicted"/>
<evidence type="ECO:0000256" key="1">
    <source>
        <dbReference type="SAM" id="Phobius"/>
    </source>
</evidence>
<keyword evidence="1" id="KW-0472">Membrane</keyword>
<reference evidence="2 3" key="1">
    <citation type="submission" date="2022-07" db="EMBL/GenBank/DDBJ databases">
        <title>Genomic and pangenome structural analysis of the polyextremophile Exiguobacterium.</title>
        <authorList>
            <person name="Shen L."/>
        </authorList>
    </citation>
    <scope>NUCLEOTIDE SEQUENCE [LARGE SCALE GENOMIC DNA]</scope>
    <source>
        <strain evidence="2 3">12_1</strain>
    </source>
</reference>
<gene>
    <name evidence="2" type="ORF">NQG31_07645</name>
</gene>
<evidence type="ECO:0000313" key="3">
    <source>
        <dbReference type="Proteomes" id="UP001206821"/>
    </source>
</evidence>
<keyword evidence="3" id="KW-1185">Reference proteome</keyword>
<dbReference type="Proteomes" id="UP001206821">
    <property type="component" value="Unassembled WGS sequence"/>
</dbReference>
<name>A0ABT2KZG7_9BACL</name>